<dbReference type="InterPro" id="IPR020942">
    <property type="entry name" value="Cyt_c_III_dom"/>
</dbReference>
<dbReference type="InterPro" id="IPR036280">
    <property type="entry name" value="Multihaem_cyt_sf"/>
</dbReference>
<dbReference type="PANTHER" id="PTHR39425:SF1">
    <property type="entry name" value="CYTOCHROME C7-LIKE DOMAIN-CONTAINING PROTEIN"/>
    <property type="match status" value="1"/>
</dbReference>
<dbReference type="GO" id="GO:0046872">
    <property type="term" value="F:metal ion binding"/>
    <property type="evidence" value="ECO:0007669"/>
    <property type="project" value="UniProtKB-KW"/>
</dbReference>
<evidence type="ECO:0000256" key="1">
    <source>
        <dbReference type="ARBA" id="ARBA00022448"/>
    </source>
</evidence>
<sequence length="467" mass="50618">MSHNSSICFTRRLSGFAFSFFLLFTFFTYSATAQEPQAPASDTAAAMQDTVATGGASIAGDIANGETLFSSYCAACHALDRKITGPALAGVNQRHDQQWLINWIHDSPGMVASGDPAAVAIFEEYNQSPMPPFPQLSEGEVIDILSYIEAETQALQQPAAPAAGGAEQAEDKGTSGITVIGLLVLAALLFLVTLVLNRTIGSLKRVILKNQGVEVAPEVTAKKDYMGGLKKLARNKKFIAVSILVVLMAGSALSWNVMWNVGVEQYYQPTQPIRFPHDLHAGAMEIDCRYCHGGAWKSKNATIPSLSTCMNCHNVANGQGSDSPTAEAEIAKIYKALDYDPATGEYGDNPEGVEWIRVHNLPDFAYFNHSQHVTVAEASIREAKGLKADDPVCYACHGPVAEMEEIYQFSPLTMKWCVDCHRETEVIHAEDNAYYDKILAAHEQMKKGGEGISVADLGGIECARCHY</sequence>
<dbReference type="RefSeq" id="WP_132127479.1">
    <property type="nucleotide sequence ID" value="NZ_SMAD01000001.1"/>
</dbReference>
<dbReference type="Gene3D" id="1.10.760.10">
    <property type="entry name" value="Cytochrome c-like domain"/>
    <property type="match status" value="1"/>
</dbReference>
<evidence type="ECO:0000256" key="6">
    <source>
        <dbReference type="PROSITE-ProRule" id="PRU00433"/>
    </source>
</evidence>
<dbReference type="SUPFAM" id="SSF46626">
    <property type="entry name" value="Cytochrome c"/>
    <property type="match status" value="1"/>
</dbReference>
<dbReference type="InterPro" id="IPR036909">
    <property type="entry name" value="Cyt_c-like_dom_sf"/>
</dbReference>
<evidence type="ECO:0000259" key="9">
    <source>
        <dbReference type="PROSITE" id="PS51007"/>
    </source>
</evidence>
<dbReference type="CDD" id="cd08168">
    <property type="entry name" value="Cytochrom_C3"/>
    <property type="match status" value="1"/>
</dbReference>
<evidence type="ECO:0000256" key="5">
    <source>
        <dbReference type="ARBA" id="ARBA00023004"/>
    </source>
</evidence>
<protein>
    <submittedName>
        <fullName evidence="10">Quinol:cytochrome c oxidoreductase pentaheme cytochrome subunit</fullName>
    </submittedName>
</protein>
<name>A0A4R3KW83_9SPHI</name>
<feature type="domain" description="Cytochrome c" evidence="9">
    <location>
        <begin position="60"/>
        <end position="152"/>
    </location>
</feature>
<reference evidence="10 11" key="1">
    <citation type="submission" date="2019-03" db="EMBL/GenBank/DDBJ databases">
        <title>Genomic Encyclopedia of Type Strains, Phase IV (KMG-IV): sequencing the most valuable type-strain genomes for metagenomic binning, comparative biology and taxonomic classification.</title>
        <authorList>
            <person name="Goeker M."/>
        </authorList>
    </citation>
    <scope>NUCLEOTIDE SEQUENCE [LARGE SCALE GENOMIC DNA]</scope>
    <source>
        <strain evidence="10 11">DSM 21100</strain>
    </source>
</reference>
<comment type="caution">
    <text evidence="10">The sequence shown here is derived from an EMBL/GenBank/DDBJ whole genome shotgun (WGS) entry which is preliminary data.</text>
</comment>
<evidence type="ECO:0000256" key="7">
    <source>
        <dbReference type="SAM" id="Phobius"/>
    </source>
</evidence>
<feature type="transmembrane region" description="Helical" evidence="7">
    <location>
        <begin position="238"/>
        <end position="259"/>
    </location>
</feature>
<dbReference type="Proteomes" id="UP000295807">
    <property type="component" value="Unassembled WGS sequence"/>
</dbReference>
<dbReference type="OrthoDB" id="9782196at2"/>
<dbReference type="PROSITE" id="PS51007">
    <property type="entry name" value="CYTC"/>
    <property type="match status" value="1"/>
</dbReference>
<dbReference type="AlphaFoldDB" id="A0A4R3KW83"/>
<dbReference type="Pfam" id="PF00034">
    <property type="entry name" value="Cytochrom_C"/>
    <property type="match status" value="1"/>
</dbReference>
<dbReference type="GO" id="GO:0009055">
    <property type="term" value="F:electron transfer activity"/>
    <property type="evidence" value="ECO:0007669"/>
    <property type="project" value="InterPro"/>
</dbReference>
<dbReference type="PANTHER" id="PTHR39425">
    <property type="entry name" value="LIPOPROTEIN CYTOCHROME C"/>
    <property type="match status" value="1"/>
</dbReference>
<evidence type="ECO:0000256" key="8">
    <source>
        <dbReference type="SAM" id="SignalP"/>
    </source>
</evidence>
<keyword evidence="4" id="KW-0249">Electron transport</keyword>
<dbReference type="SUPFAM" id="SSF48695">
    <property type="entry name" value="Multiheme cytochromes"/>
    <property type="match status" value="1"/>
</dbReference>
<evidence type="ECO:0000256" key="4">
    <source>
        <dbReference type="ARBA" id="ARBA00022982"/>
    </source>
</evidence>
<dbReference type="EMBL" id="SMAD01000001">
    <property type="protein sequence ID" value="TCS90009.1"/>
    <property type="molecule type" value="Genomic_DNA"/>
</dbReference>
<evidence type="ECO:0000313" key="11">
    <source>
        <dbReference type="Proteomes" id="UP000295807"/>
    </source>
</evidence>
<keyword evidence="7" id="KW-0812">Transmembrane</keyword>
<evidence type="ECO:0000256" key="3">
    <source>
        <dbReference type="ARBA" id="ARBA00022723"/>
    </source>
</evidence>
<keyword evidence="8" id="KW-0732">Signal</keyword>
<evidence type="ECO:0000313" key="10">
    <source>
        <dbReference type="EMBL" id="TCS90009.1"/>
    </source>
</evidence>
<dbReference type="GO" id="GO:0020037">
    <property type="term" value="F:heme binding"/>
    <property type="evidence" value="ECO:0007669"/>
    <property type="project" value="InterPro"/>
</dbReference>
<proteinExistence type="predicted"/>
<keyword evidence="3 6" id="KW-0479">Metal-binding</keyword>
<dbReference type="Pfam" id="PF02085">
    <property type="entry name" value="Cytochrom_CIII"/>
    <property type="match status" value="1"/>
</dbReference>
<keyword evidence="11" id="KW-1185">Reference proteome</keyword>
<keyword evidence="1" id="KW-0813">Transport</keyword>
<feature type="chain" id="PRO_5020446962" evidence="8">
    <location>
        <begin position="34"/>
        <end position="467"/>
    </location>
</feature>
<feature type="transmembrane region" description="Helical" evidence="7">
    <location>
        <begin position="176"/>
        <end position="196"/>
    </location>
</feature>
<feature type="signal peptide" evidence="8">
    <location>
        <begin position="1"/>
        <end position="33"/>
    </location>
</feature>
<keyword evidence="7" id="KW-0472">Membrane</keyword>
<evidence type="ECO:0000256" key="2">
    <source>
        <dbReference type="ARBA" id="ARBA00022617"/>
    </source>
</evidence>
<keyword evidence="5 6" id="KW-0408">Iron</keyword>
<accession>A0A4R3KW83</accession>
<keyword evidence="2 6" id="KW-0349">Heme</keyword>
<organism evidence="10 11">
    <name type="scientific">Anseongella ginsenosidimutans</name>
    <dbReference type="NCBI Taxonomy" id="496056"/>
    <lineage>
        <taxon>Bacteria</taxon>
        <taxon>Pseudomonadati</taxon>
        <taxon>Bacteroidota</taxon>
        <taxon>Sphingobacteriia</taxon>
        <taxon>Sphingobacteriales</taxon>
        <taxon>Sphingobacteriaceae</taxon>
        <taxon>Anseongella</taxon>
    </lineage>
</organism>
<keyword evidence="7" id="KW-1133">Transmembrane helix</keyword>
<gene>
    <name evidence="10" type="ORF">EDD80_101207</name>
</gene>
<dbReference type="Gene3D" id="3.90.10.10">
    <property type="entry name" value="Cytochrome C3"/>
    <property type="match status" value="2"/>
</dbReference>
<dbReference type="InterPro" id="IPR009056">
    <property type="entry name" value="Cyt_c-like_dom"/>
</dbReference>